<dbReference type="Proteomes" id="UP000249890">
    <property type="component" value="Chromosome"/>
</dbReference>
<dbReference type="AlphaFoldDB" id="A0A2Z2KTR7"/>
<keyword evidence="2" id="KW-1185">Reference proteome</keyword>
<gene>
    <name evidence="1" type="ORF">B9T62_27900</name>
</gene>
<organism evidence="1 2">
    <name type="scientific">Paenibacillus donghaensis</name>
    <dbReference type="NCBI Taxonomy" id="414771"/>
    <lineage>
        <taxon>Bacteria</taxon>
        <taxon>Bacillati</taxon>
        <taxon>Bacillota</taxon>
        <taxon>Bacilli</taxon>
        <taxon>Bacillales</taxon>
        <taxon>Paenibacillaceae</taxon>
        <taxon>Paenibacillus</taxon>
    </lineage>
</organism>
<accession>A0A2Z2KTR7</accession>
<name>A0A2Z2KTR7_9BACL</name>
<reference evidence="1 2" key="1">
    <citation type="submission" date="2017-06" db="EMBL/GenBank/DDBJ databases">
        <title>Complete genome sequence of Paenibacillus donghaensis KCTC 13049T isolated from East Sea sediment, South Korea.</title>
        <authorList>
            <person name="Jung B.K."/>
            <person name="Hong S.-J."/>
            <person name="Shin J.-H."/>
        </authorList>
    </citation>
    <scope>NUCLEOTIDE SEQUENCE [LARGE SCALE GENOMIC DNA]</scope>
    <source>
        <strain evidence="1 2">KCTC 13049</strain>
    </source>
</reference>
<evidence type="ECO:0000313" key="2">
    <source>
        <dbReference type="Proteomes" id="UP000249890"/>
    </source>
</evidence>
<protein>
    <submittedName>
        <fullName evidence="1">Uncharacterized protein</fullName>
    </submittedName>
</protein>
<dbReference type="EMBL" id="CP021780">
    <property type="protein sequence ID" value="ASA24251.1"/>
    <property type="molecule type" value="Genomic_DNA"/>
</dbReference>
<dbReference type="KEGG" id="pdh:B9T62_27900"/>
<proteinExistence type="predicted"/>
<sequence length="79" mass="9165">MQICRRVQIFTDDNRQETSEHEERKRRIIVSLYTPGADWMPEQGPGLKYTALFEPCLEQAVGLLKDIGMNLELLEDLTI</sequence>
<evidence type="ECO:0000313" key="1">
    <source>
        <dbReference type="EMBL" id="ASA24251.1"/>
    </source>
</evidence>